<dbReference type="GeneID" id="35429614"/>
<gene>
    <name evidence="1" type="ORF">RHO25_003008</name>
</gene>
<proteinExistence type="predicted"/>
<name>A0ABZ0NFS8_CERBT</name>
<sequence>MAFNARSVQYRVTVSIYAVNYGSLIAVGMSRYAAPSRPPALFHFRVSERERQQPPQNVLRRSPKESTAIWNSIRHTAFGDWSSAARTLHEAITSGRLDAASCLESSIATNTVSLETIRACLDAEMTRITKLPRRARPAVFRKERKQLARSVLHYIWNDTILWLPLMANDRKAAMQLCYLLLAEKAEGLIDQFWMRPLPEESLAWAYDDPLYGAYPDVMLISCMMSPRSAVSAIKSYLRLEKFAEDAKRRFYDEQRLAPDKPFPAVARISLAPALMTLKARFITGDYSRTSPQLWDLAVSRIARLVSFDESTKPIATHFSLAALSLNHPTTPAATEALTFLDKYFLDSPKGDPKEIRDALPASERVLCLFLSKASSIAHKDGQEQVAARVAALKTELLLSAPNRAR</sequence>
<dbReference type="RefSeq" id="XP_065458411.1">
    <property type="nucleotide sequence ID" value="XM_065602339.1"/>
</dbReference>
<organism evidence="1 2">
    <name type="scientific">Cercospora beticola</name>
    <name type="common">Sugarbeet leaf spot fungus</name>
    <dbReference type="NCBI Taxonomy" id="122368"/>
    <lineage>
        <taxon>Eukaryota</taxon>
        <taxon>Fungi</taxon>
        <taxon>Dikarya</taxon>
        <taxon>Ascomycota</taxon>
        <taxon>Pezizomycotina</taxon>
        <taxon>Dothideomycetes</taxon>
        <taxon>Dothideomycetidae</taxon>
        <taxon>Mycosphaerellales</taxon>
        <taxon>Mycosphaerellaceae</taxon>
        <taxon>Cercospora</taxon>
    </lineage>
</organism>
<evidence type="ECO:0000313" key="1">
    <source>
        <dbReference type="EMBL" id="WPA98396.1"/>
    </source>
</evidence>
<keyword evidence="2" id="KW-1185">Reference proteome</keyword>
<dbReference type="Proteomes" id="UP001302367">
    <property type="component" value="Chromosome 2"/>
</dbReference>
<accession>A0ABZ0NFS8</accession>
<protein>
    <submittedName>
        <fullName evidence="1">Uncharacterized protein</fullName>
    </submittedName>
</protein>
<evidence type="ECO:0000313" key="2">
    <source>
        <dbReference type="Proteomes" id="UP001302367"/>
    </source>
</evidence>
<dbReference type="EMBL" id="CP134185">
    <property type="protein sequence ID" value="WPA98396.1"/>
    <property type="molecule type" value="Genomic_DNA"/>
</dbReference>
<reference evidence="1 2" key="1">
    <citation type="submission" date="2023-09" db="EMBL/GenBank/DDBJ databases">
        <title>Complete-Gapless Cercospora beticola genome.</title>
        <authorList>
            <person name="Wyatt N.A."/>
            <person name="Spanner R.E."/>
            <person name="Bolton M.D."/>
        </authorList>
    </citation>
    <scope>NUCLEOTIDE SEQUENCE [LARGE SCALE GENOMIC DNA]</scope>
    <source>
        <strain evidence="1">Cb09-40</strain>
    </source>
</reference>